<keyword evidence="2" id="KW-0677">Repeat</keyword>
<evidence type="ECO:0000256" key="4">
    <source>
        <dbReference type="SAM" id="MobiDB-lite"/>
    </source>
</evidence>
<gene>
    <name evidence="7" type="primary">LOC105359661</name>
</gene>
<feature type="region of interest" description="Disordered" evidence="4">
    <location>
        <begin position="42"/>
        <end position="79"/>
    </location>
</feature>
<evidence type="ECO:0000256" key="5">
    <source>
        <dbReference type="SAM" id="Phobius"/>
    </source>
</evidence>
<dbReference type="SMART" id="SM00320">
    <property type="entry name" value="WD40"/>
    <property type="match status" value="5"/>
</dbReference>
<dbReference type="CTD" id="32379"/>
<dbReference type="Gene3D" id="2.130.10.10">
    <property type="entry name" value="YVTN repeat-like/Quinoprotein amine dehydrogenase"/>
    <property type="match status" value="2"/>
</dbReference>
<dbReference type="GO" id="GO:0005783">
    <property type="term" value="C:endoplasmic reticulum"/>
    <property type="evidence" value="ECO:0007669"/>
    <property type="project" value="TreeGrafter"/>
</dbReference>
<dbReference type="GeneID" id="105359661"/>
<protein>
    <submittedName>
        <fullName evidence="7">Transducin beta-like protein 2 isoform X2</fullName>
    </submittedName>
</protein>
<dbReference type="InterPro" id="IPR036322">
    <property type="entry name" value="WD40_repeat_dom_sf"/>
</dbReference>
<dbReference type="PROSITE" id="PS50082">
    <property type="entry name" value="WD_REPEATS_2"/>
    <property type="match status" value="2"/>
</dbReference>
<keyword evidence="5" id="KW-1133">Transmembrane helix</keyword>
<dbReference type="InterPro" id="IPR015943">
    <property type="entry name" value="WD40/YVTN_repeat-like_dom_sf"/>
</dbReference>
<dbReference type="InterPro" id="IPR019775">
    <property type="entry name" value="WD40_repeat_CS"/>
</dbReference>
<evidence type="ECO:0000313" key="6">
    <source>
        <dbReference type="Proteomes" id="UP000695007"/>
    </source>
</evidence>
<name>A0AAJ6YBR0_9HYME</name>
<feature type="repeat" description="WD" evidence="3">
    <location>
        <begin position="89"/>
        <end position="120"/>
    </location>
</feature>
<dbReference type="AlphaFoldDB" id="A0AAJ6YBR0"/>
<feature type="compositionally biased region" description="Basic and acidic residues" evidence="4">
    <location>
        <begin position="42"/>
        <end position="54"/>
    </location>
</feature>
<keyword evidence="5" id="KW-0812">Transmembrane</keyword>
<sequence>MEDRQVTLLCGTLLLAGALALLGLWVVSSRRRRAALLNKDVADTSEKKQNEQREVSQQSAGGISKRQAKSKKRRKPQQEFTHSWMVGALKGHTGPILDMDFSSNGKFLASCAEDRTVLIWCTKDLSSKDKRSLRINVEYDFASLVRWSPDGKAFIIHKSLANIIEVYKVSKKSDGTLASATKALEFPRQHKEDAIGLDIACNGRYIITCSINNELVVWDLKGQILSTVDTYLGSTHKARISLCGRFVAASGFTPDVKIWEIVFTKSGEFKQVAKAFDLAGHSSGVFDFAFNSDTSRMATVSKDGTYRFYDTKVEFEKGEDPHLISSSQWEGSTPATIALSPNAEIIAISHGSSLSFYSTVNGELDTTIDDLFDGSIKCLTFDSLGEYILIAGDRHIKIFRNIPGYRASIETARKKLSQRQTSATKERLEKTIADCEKFLKDMGERCP</sequence>
<evidence type="ECO:0000256" key="1">
    <source>
        <dbReference type="ARBA" id="ARBA00022574"/>
    </source>
</evidence>
<dbReference type="PROSITE" id="PS50294">
    <property type="entry name" value="WD_REPEATS_REGION"/>
    <property type="match status" value="2"/>
</dbReference>
<feature type="transmembrane region" description="Helical" evidence="5">
    <location>
        <begin position="6"/>
        <end position="27"/>
    </location>
</feature>
<accession>A0AAJ6YBR0</accession>
<evidence type="ECO:0000256" key="2">
    <source>
        <dbReference type="ARBA" id="ARBA00022737"/>
    </source>
</evidence>
<dbReference type="InterPro" id="IPR001680">
    <property type="entry name" value="WD40_rpt"/>
</dbReference>
<feature type="repeat" description="WD" evidence="3">
    <location>
        <begin position="278"/>
        <end position="310"/>
    </location>
</feature>
<reference evidence="7" key="1">
    <citation type="submission" date="2025-08" db="UniProtKB">
        <authorList>
            <consortium name="RefSeq"/>
        </authorList>
    </citation>
    <scope>IDENTIFICATION</scope>
</reference>
<keyword evidence="5" id="KW-0472">Membrane</keyword>
<dbReference type="PANTHER" id="PTHR44321">
    <property type="entry name" value="TRANSDUCIN BETA-LIKE PROTEIN 2"/>
    <property type="match status" value="1"/>
</dbReference>
<dbReference type="InterPro" id="IPR042410">
    <property type="entry name" value="WBSCR13"/>
</dbReference>
<keyword evidence="6" id="KW-1185">Reference proteome</keyword>
<dbReference type="PROSITE" id="PS00678">
    <property type="entry name" value="WD_REPEATS_1"/>
    <property type="match status" value="1"/>
</dbReference>
<dbReference type="GO" id="GO:0030968">
    <property type="term" value="P:endoplasmic reticulum unfolded protein response"/>
    <property type="evidence" value="ECO:0007669"/>
    <property type="project" value="TreeGrafter"/>
</dbReference>
<dbReference type="RefSeq" id="XP_011494609.1">
    <property type="nucleotide sequence ID" value="XM_011496307.1"/>
</dbReference>
<dbReference type="Pfam" id="PF00400">
    <property type="entry name" value="WD40"/>
    <property type="match status" value="3"/>
</dbReference>
<evidence type="ECO:0000313" key="7">
    <source>
        <dbReference type="RefSeq" id="XP_011494609.1"/>
    </source>
</evidence>
<organism evidence="6 7">
    <name type="scientific">Ceratosolen solmsi marchali</name>
    <dbReference type="NCBI Taxonomy" id="326594"/>
    <lineage>
        <taxon>Eukaryota</taxon>
        <taxon>Metazoa</taxon>
        <taxon>Ecdysozoa</taxon>
        <taxon>Arthropoda</taxon>
        <taxon>Hexapoda</taxon>
        <taxon>Insecta</taxon>
        <taxon>Pterygota</taxon>
        <taxon>Neoptera</taxon>
        <taxon>Endopterygota</taxon>
        <taxon>Hymenoptera</taxon>
        <taxon>Apocrita</taxon>
        <taxon>Proctotrupomorpha</taxon>
        <taxon>Chalcidoidea</taxon>
        <taxon>Agaonidae</taxon>
        <taxon>Agaoninae</taxon>
        <taxon>Ceratosolen</taxon>
    </lineage>
</organism>
<proteinExistence type="predicted"/>
<evidence type="ECO:0000256" key="3">
    <source>
        <dbReference type="PROSITE-ProRule" id="PRU00221"/>
    </source>
</evidence>
<dbReference type="Proteomes" id="UP000695007">
    <property type="component" value="Unplaced"/>
</dbReference>
<feature type="compositionally biased region" description="Basic residues" evidence="4">
    <location>
        <begin position="66"/>
        <end position="75"/>
    </location>
</feature>
<dbReference type="SUPFAM" id="SSF50978">
    <property type="entry name" value="WD40 repeat-like"/>
    <property type="match status" value="1"/>
</dbReference>
<dbReference type="PANTHER" id="PTHR44321:SF1">
    <property type="entry name" value="TRANSDUCIN BETA-LIKE PROTEIN 2"/>
    <property type="match status" value="1"/>
</dbReference>
<keyword evidence="1 3" id="KW-0853">WD repeat</keyword>